<keyword evidence="3" id="KW-1185">Reference proteome</keyword>
<evidence type="ECO:0000313" key="2">
    <source>
        <dbReference type="EMBL" id="QDV06324.1"/>
    </source>
</evidence>
<dbReference type="OrthoDB" id="9798632at2"/>
<dbReference type="Proteomes" id="UP000320390">
    <property type="component" value="Chromosome"/>
</dbReference>
<reference evidence="2 3" key="1">
    <citation type="submission" date="2019-02" db="EMBL/GenBank/DDBJ databases">
        <title>Deep-cultivation of Planctomycetes and their phenomic and genomic characterization uncovers novel biology.</title>
        <authorList>
            <person name="Wiegand S."/>
            <person name="Jogler M."/>
            <person name="Boedeker C."/>
            <person name="Pinto D."/>
            <person name="Vollmers J."/>
            <person name="Rivas-Marin E."/>
            <person name="Kohn T."/>
            <person name="Peeters S.H."/>
            <person name="Heuer A."/>
            <person name="Rast P."/>
            <person name="Oberbeckmann S."/>
            <person name="Bunk B."/>
            <person name="Jeske O."/>
            <person name="Meyerdierks A."/>
            <person name="Storesund J.E."/>
            <person name="Kallscheuer N."/>
            <person name="Luecker S."/>
            <person name="Lage O.M."/>
            <person name="Pohl T."/>
            <person name="Merkel B.J."/>
            <person name="Hornburger P."/>
            <person name="Mueller R.-W."/>
            <person name="Bruemmer F."/>
            <person name="Labrenz M."/>
            <person name="Spormann A.M."/>
            <person name="Op den Camp H."/>
            <person name="Overmann J."/>
            <person name="Amann R."/>
            <person name="Jetten M.S.M."/>
            <person name="Mascher T."/>
            <person name="Medema M.H."/>
            <person name="Devos D.P."/>
            <person name="Kaster A.-K."/>
            <person name="Ovreas L."/>
            <person name="Rohde M."/>
            <person name="Galperin M.Y."/>
            <person name="Jogler C."/>
        </authorList>
    </citation>
    <scope>NUCLEOTIDE SEQUENCE [LARGE SCALE GENOMIC DNA]</scope>
    <source>
        <strain evidence="2 3">Poly30</strain>
    </source>
</reference>
<dbReference type="EMBL" id="CP036434">
    <property type="protein sequence ID" value="QDV06324.1"/>
    <property type="molecule type" value="Genomic_DNA"/>
</dbReference>
<dbReference type="Gene3D" id="3.40.50.720">
    <property type="entry name" value="NAD(P)-binding Rossmann-like Domain"/>
    <property type="match status" value="1"/>
</dbReference>
<dbReference type="PANTHER" id="PTHR14097">
    <property type="entry name" value="OXIDOREDUCTASE HTATIP2"/>
    <property type="match status" value="1"/>
</dbReference>
<dbReference type="AlphaFoldDB" id="A0A518EQF3"/>
<evidence type="ECO:0000313" key="3">
    <source>
        <dbReference type="Proteomes" id="UP000320390"/>
    </source>
</evidence>
<dbReference type="SUPFAM" id="SSF51735">
    <property type="entry name" value="NAD(P)-binding Rossmann-fold domains"/>
    <property type="match status" value="1"/>
</dbReference>
<sequence length="263" mass="29253">MLPADPVVLVIGATGYVGLETVRAAAAMERVQKVIAHVRPGSSGRFRLETAFSGDDRVRIEECALEPEPIAALLERHGPTHVFLCHGTTARRARSEGIRDPYETVDLGITRKFADAAARLEGDPGLGPRMVYLSSMGADPEARGDYLAARGRAEQYLRKSGLPFTLCRAPLITGPDRPESRPLETWARRLLDPVLAVLGFFGMRRLASRYRSMDGHEAAEGLVRSGFHYMTINRVVLADELRRVGVYESERWVPESRRDQPRF</sequence>
<protein>
    <submittedName>
        <fullName evidence="2">NAD dependent epimerase/dehydratase family protein</fullName>
    </submittedName>
</protein>
<accession>A0A518EQF3</accession>
<dbReference type="InterPro" id="IPR016040">
    <property type="entry name" value="NAD(P)-bd_dom"/>
</dbReference>
<evidence type="ECO:0000259" key="1">
    <source>
        <dbReference type="Pfam" id="PF13460"/>
    </source>
</evidence>
<dbReference type="Pfam" id="PF13460">
    <property type="entry name" value="NAD_binding_10"/>
    <property type="match status" value="1"/>
</dbReference>
<organism evidence="2 3">
    <name type="scientific">Saltatorellus ferox</name>
    <dbReference type="NCBI Taxonomy" id="2528018"/>
    <lineage>
        <taxon>Bacteria</taxon>
        <taxon>Pseudomonadati</taxon>
        <taxon>Planctomycetota</taxon>
        <taxon>Planctomycetia</taxon>
        <taxon>Planctomycetia incertae sedis</taxon>
        <taxon>Saltatorellus</taxon>
    </lineage>
</organism>
<dbReference type="InterPro" id="IPR036291">
    <property type="entry name" value="NAD(P)-bd_dom_sf"/>
</dbReference>
<dbReference type="PANTHER" id="PTHR14097:SF7">
    <property type="entry name" value="OXIDOREDUCTASE HTATIP2"/>
    <property type="match status" value="1"/>
</dbReference>
<name>A0A518EQF3_9BACT</name>
<gene>
    <name evidence="2" type="ORF">Poly30_18330</name>
</gene>
<dbReference type="RefSeq" id="WP_145196405.1">
    <property type="nucleotide sequence ID" value="NZ_CP036434.1"/>
</dbReference>
<proteinExistence type="predicted"/>
<feature type="domain" description="NAD(P)-binding" evidence="1">
    <location>
        <begin position="12"/>
        <end position="176"/>
    </location>
</feature>